<keyword evidence="2" id="KW-0378">Hydrolase</keyword>
<dbReference type="KEGG" id="cnc:CNE_BB1p06630"/>
<evidence type="ECO:0000313" key="2">
    <source>
        <dbReference type="EMBL" id="AEI82083.1"/>
    </source>
</evidence>
<name>F8GXL3_CUPNN</name>
<dbReference type="EC" id="3.1.1.45" evidence="2"/>
<sequence length="38" mass="4133">MVCYRNAAGQSREGQGDMPDSLRRAVNAGQSVEFFRGA</sequence>
<protein>
    <submittedName>
        <fullName evidence="2">Carboxymethylenebutenolidase ClcD</fullName>
        <ecNumber evidence="2">3.1.1.45</ecNumber>
    </submittedName>
</protein>
<dbReference type="HOGENOM" id="CLU_3327034_0_0_4"/>
<dbReference type="InterPro" id="IPR037150">
    <property type="entry name" value="H-NS_C_dom_sf"/>
</dbReference>
<dbReference type="Gene3D" id="4.10.430.10">
    <property type="entry name" value="Histone-like protein H-NS, C-terminal domain"/>
    <property type="match status" value="1"/>
</dbReference>
<gene>
    <name evidence="2" type="primary">clcD2</name>
    <name evidence="2" type="ordered locus">CNE_BB1p06630</name>
</gene>
<dbReference type="GO" id="GO:0003677">
    <property type="term" value="F:DNA binding"/>
    <property type="evidence" value="ECO:0007669"/>
    <property type="project" value="InterPro"/>
</dbReference>
<dbReference type="EMBL" id="CP002879">
    <property type="protein sequence ID" value="AEI82083.1"/>
    <property type="molecule type" value="Genomic_DNA"/>
</dbReference>
<reference evidence="2 3" key="1">
    <citation type="journal article" date="2011" name="J. Bacteriol.">
        <title>Complete genome sequence of the type strain Cupriavidus necator N-1.</title>
        <authorList>
            <person name="Poehlein A."/>
            <person name="Kusian B."/>
            <person name="Friedrich B."/>
            <person name="Daniel R."/>
            <person name="Bowien B."/>
        </authorList>
    </citation>
    <scope>NUCLEOTIDE SEQUENCE [LARGE SCALE GENOMIC DNA]</scope>
    <source>
        <strain evidence="3">ATCC 43291 / DSM 13513 / CCUG 52238 / LMG 8453 / N-1</strain>
        <plasmid evidence="2 3">pBB1</plasmid>
    </source>
</reference>
<dbReference type="Proteomes" id="UP000006798">
    <property type="component" value="Plasmid pBB1"/>
</dbReference>
<geneLocation type="plasmid" evidence="2 3">
    <name>pBB1</name>
</geneLocation>
<keyword evidence="2" id="KW-0614">Plasmid</keyword>
<evidence type="ECO:0000256" key="1">
    <source>
        <dbReference type="SAM" id="MobiDB-lite"/>
    </source>
</evidence>
<proteinExistence type="predicted"/>
<accession>F8GXL3</accession>
<dbReference type="AlphaFoldDB" id="F8GXL3"/>
<dbReference type="GO" id="GO:0008806">
    <property type="term" value="F:carboxymethylenebutenolidase activity"/>
    <property type="evidence" value="ECO:0007669"/>
    <property type="project" value="UniProtKB-EC"/>
</dbReference>
<organism evidence="2 3">
    <name type="scientific">Cupriavidus necator (strain ATCC 43291 / DSM 13513 / CCUG 52238 / LMG 8453 / N-1)</name>
    <name type="common">Ralstonia eutropha</name>
    <dbReference type="NCBI Taxonomy" id="1042878"/>
    <lineage>
        <taxon>Bacteria</taxon>
        <taxon>Pseudomonadati</taxon>
        <taxon>Pseudomonadota</taxon>
        <taxon>Betaproteobacteria</taxon>
        <taxon>Burkholderiales</taxon>
        <taxon>Burkholderiaceae</taxon>
        <taxon>Cupriavidus</taxon>
    </lineage>
</organism>
<feature type="region of interest" description="Disordered" evidence="1">
    <location>
        <begin position="1"/>
        <end position="21"/>
    </location>
</feature>
<evidence type="ECO:0000313" key="3">
    <source>
        <dbReference type="Proteomes" id="UP000006798"/>
    </source>
</evidence>